<keyword evidence="2" id="KW-1185">Reference proteome</keyword>
<name>A0A4C1W4J3_EUMVA</name>
<proteinExistence type="predicted"/>
<sequence length="83" mass="10286">MIDLPRRFEAFIRALRRHRRRWSRRREMWCETAKKLFADCELAAFAPHRFGMFLLKWNGILKRTFQYASKSSNRLIKRERNEI</sequence>
<organism evidence="1 2">
    <name type="scientific">Eumeta variegata</name>
    <name type="common">Bagworm moth</name>
    <name type="synonym">Eumeta japonica</name>
    <dbReference type="NCBI Taxonomy" id="151549"/>
    <lineage>
        <taxon>Eukaryota</taxon>
        <taxon>Metazoa</taxon>
        <taxon>Ecdysozoa</taxon>
        <taxon>Arthropoda</taxon>
        <taxon>Hexapoda</taxon>
        <taxon>Insecta</taxon>
        <taxon>Pterygota</taxon>
        <taxon>Neoptera</taxon>
        <taxon>Endopterygota</taxon>
        <taxon>Lepidoptera</taxon>
        <taxon>Glossata</taxon>
        <taxon>Ditrysia</taxon>
        <taxon>Tineoidea</taxon>
        <taxon>Psychidae</taxon>
        <taxon>Oiketicinae</taxon>
        <taxon>Eumeta</taxon>
    </lineage>
</organism>
<accession>A0A4C1W4J3</accession>
<dbReference type="Proteomes" id="UP000299102">
    <property type="component" value="Unassembled WGS sequence"/>
</dbReference>
<gene>
    <name evidence="1" type="ORF">EVAR_23498_1</name>
</gene>
<comment type="caution">
    <text evidence="1">The sequence shown here is derived from an EMBL/GenBank/DDBJ whole genome shotgun (WGS) entry which is preliminary data.</text>
</comment>
<dbReference type="AlphaFoldDB" id="A0A4C1W4J3"/>
<reference evidence="1 2" key="1">
    <citation type="journal article" date="2019" name="Commun. Biol.">
        <title>The bagworm genome reveals a unique fibroin gene that provides high tensile strength.</title>
        <authorList>
            <person name="Kono N."/>
            <person name="Nakamura H."/>
            <person name="Ohtoshi R."/>
            <person name="Tomita M."/>
            <person name="Numata K."/>
            <person name="Arakawa K."/>
        </authorList>
    </citation>
    <scope>NUCLEOTIDE SEQUENCE [LARGE SCALE GENOMIC DNA]</scope>
</reference>
<protein>
    <submittedName>
        <fullName evidence="1">Uncharacterized protein</fullName>
    </submittedName>
</protein>
<evidence type="ECO:0000313" key="2">
    <source>
        <dbReference type="Proteomes" id="UP000299102"/>
    </source>
</evidence>
<evidence type="ECO:0000313" key="1">
    <source>
        <dbReference type="EMBL" id="GBP45025.1"/>
    </source>
</evidence>
<dbReference type="EMBL" id="BGZK01000463">
    <property type="protein sequence ID" value="GBP45025.1"/>
    <property type="molecule type" value="Genomic_DNA"/>
</dbReference>